<evidence type="ECO:0000256" key="2">
    <source>
        <dbReference type="SAM" id="MobiDB-lite"/>
    </source>
</evidence>
<name>A0A164TQM8_9AGAM</name>
<feature type="compositionally biased region" description="Acidic residues" evidence="2">
    <location>
        <begin position="329"/>
        <end position="344"/>
    </location>
</feature>
<keyword evidence="5" id="KW-1185">Reference proteome</keyword>
<gene>
    <name evidence="4" type="ORF">SISNIDRAFT_455790</name>
</gene>
<keyword evidence="3" id="KW-0812">Transmembrane</keyword>
<feature type="coiled-coil region" evidence="1">
    <location>
        <begin position="378"/>
        <end position="405"/>
    </location>
</feature>
<feature type="region of interest" description="Disordered" evidence="2">
    <location>
        <begin position="310"/>
        <end position="371"/>
    </location>
</feature>
<dbReference type="Proteomes" id="UP000076722">
    <property type="component" value="Unassembled WGS sequence"/>
</dbReference>
<keyword evidence="3" id="KW-0472">Membrane</keyword>
<protein>
    <submittedName>
        <fullName evidence="4">Uncharacterized protein</fullName>
    </submittedName>
</protein>
<organism evidence="4 5">
    <name type="scientific">Sistotremastrum niveocremeum HHB9708</name>
    <dbReference type="NCBI Taxonomy" id="1314777"/>
    <lineage>
        <taxon>Eukaryota</taxon>
        <taxon>Fungi</taxon>
        <taxon>Dikarya</taxon>
        <taxon>Basidiomycota</taxon>
        <taxon>Agaricomycotina</taxon>
        <taxon>Agaricomycetes</taxon>
        <taxon>Sistotremastrales</taxon>
        <taxon>Sistotremastraceae</taxon>
        <taxon>Sertulicium</taxon>
        <taxon>Sertulicium niveocremeum</taxon>
    </lineage>
</organism>
<evidence type="ECO:0000256" key="3">
    <source>
        <dbReference type="SAM" id="Phobius"/>
    </source>
</evidence>
<feature type="region of interest" description="Disordered" evidence="2">
    <location>
        <begin position="149"/>
        <end position="192"/>
    </location>
</feature>
<evidence type="ECO:0000313" key="4">
    <source>
        <dbReference type="EMBL" id="KZS92563.1"/>
    </source>
</evidence>
<feature type="transmembrane region" description="Helical" evidence="3">
    <location>
        <begin position="443"/>
        <end position="464"/>
    </location>
</feature>
<dbReference type="EMBL" id="KV419410">
    <property type="protein sequence ID" value="KZS92563.1"/>
    <property type="molecule type" value="Genomic_DNA"/>
</dbReference>
<keyword evidence="1" id="KW-0175">Coiled coil</keyword>
<feature type="region of interest" description="Disordered" evidence="2">
    <location>
        <begin position="22"/>
        <end position="130"/>
    </location>
</feature>
<reference evidence="4 5" key="1">
    <citation type="journal article" date="2016" name="Mol. Biol. Evol.">
        <title>Comparative Genomics of Early-Diverging Mushroom-Forming Fungi Provides Insights into the Origins of Lignocellulose Decay Capabilities.</title>
        <authorList>
            <person name="Nagy L.G."/>
            <person name="Riley R."/>
            <person name="Tritt A."/>
            <person name="Adam C."/>
            <person name="Daum C."/>
            <person name="Floudas D."/>
            <person name="Sun H."/>
            <person name="Yadav J.S."/>
            <person name="Pangilinan J."/>
            <person name="Larsson K.H."/>
            <person name="Matsuura K."/>
            <person name="Barry K."/>
            <person name="Labutti K."/>
            <person name="Kuo R."/>
            <person name="Ohm R.A."/>
            <person name="Bhattacharya S.S."/>
            <person name="Shirouzu T."/>
            <person name="Yoshinaga Y."/>
            <person name="Martin F.M."/>
            <person name="Grigoriev I.V."/>
            <person name="Hibbett D.S."/>
        </authorList>
    </citation>
    <scope>NUCLEOTIDE SEQUENCE [LARGE SCALE GENOMIC DNA]</scope>
    <source>
        <strain evidence="4 5">HHB9708</strain>
    </source>
</reference>
<proteinExistence type="predicted"/>
<evidence type="ECO:0000313" key="5">
    <source>
        <dbReference type="Proteomes" id="UP000076722"/>
    </source>
</evidence>
<dbReference type="AlphaFoldDB" id="A0A164TQM8"/>
<evidence type="ECO:0000256" key="1">
    <source>
        <dbReference type="SAM" id="Coils"/>
    </source>
</evidence>
<sequence>MRRLDVPAAWRNVLFSTWQELREDAKQDRASSPSKVRPASRRLPWNLPSKSVADKQGTPASIPEVPPVESTNITPEAQTPGVAEKQSVQDLSAVPPQDTPESVPSDAVPLDPGAEPSIEASPLAPSVEFGAPNTMLTETTVPFSVVQTGSDIEEPTPMSENTLSVTSTEDTNLAPDTSAEDPPTLDQSASEEGLIVQPPIGATTVPAFEHVDVPEPSVSDASEEEPSPAPIVDVVEHEVSEELTTPIAEATISPPEAESLTIAEDPVIEADSAPIPEPEFVILPTTTILPSEEVVSLPSAQDNTQTVDSTELLENDVPQVTLSVPPELASEEPEPEKDDLLEEPETQKENADLPYPSDNTHAEPAPSPTVDVDTLDRIKRLEERIVELEALLRGSERTIETMREEVRAVGDHLVQQAQRTIQHTRDLSAVLDNMSGISRSIKAVGLAQLIPLVIYSSFGFYALLRTVRASR</sequence>
<feature type="compositionally biased region" description="Polar residues" evidence="2">
    <location>
        <begin position="158"/>
        <end position="175"/>
    </location>
</feature>
<keyword evidence="3" id="KW-1133">Transmembrane helix</keyword>
<accession>A0A164TQM8</accession>